<evidence type="ECO:0000313" key="4">
    <source>
        <dbReference type="EMBL" id="KAF8407909.1"/>
    </source>
</evidence>
<evidence type="ECO:0000259" key="3">
    <source>
        <dbReference type="Pfam" id="PF26581"/>
    </source>
</evidence>
<feature type="coiled-coil region" evidence="1">
    <location>
        <begin position="403"/>
        <end position="437"/>
    </location>
</feature>
<feature type="coiled-coil region" evidence="1">
    <location>
        <begin position="493"/>
        <end position="569"/>
    </location>
</feature>
<dbReference type="Proteomes" id="UP000655225">
    <property type="component" value="Unassembled WGS sequence"/>
</dbReference>
<feature type="transmembrane region" description="Helical" evidence="2">
    <location>
        <begin position="699"/>
        <end position="717"/>
    </location>
</feature>
<dbReference type="AlphaFoldDB" id="A0A834ZI93"/>
<dbReference type="OrthoDB" id="1936068at2759"/>
<protein>
    <recommendedName>
        <fullName evidence="3">WIT1/2 N-terminal helical bundle domain-containing protein</fullName>
    </recommendedName>
</protein>
<keyword evidence="2" id="KW-0812">Transmembrane</keyword>
<evidence type="ECO:0000256" key="2">
    <source>
        <dbReference type="SAM" id="Phobius"/>
    </source>
</evidence>
<dbReference type="Pfam" id="PF26581">
    <property type="entry name" value="WIT1_2_N"/>
    <property type="match status" value="1"/>
</dbReference>
<keyword evidence="1" id="KW-0175">Coiled coil</keyword>
<sequence length="724" mass="81778">MGMDEVGVDTPIAVDDISTDDLESDNLYLHEVVTSNGEGMRELGSAGEVLTRIELDLACSSEKLVNLDILRMYVAAREGDFEASDVENENISADSVEKALEFDFLSGILDSEVRELDNFMATLQTEIVNARQNISSCEHLRESFSEMEEKLHDSEETLKQSLDQVSEMTMQSAKFQRTLLAFVGQENWNNDDGADFSENDQFSNKNAKLKMQTAEQQRHILRMLEKSLAREIDLEKKLSESRQSEDELKLKLHSSDQEIFCMEEAAEAVWGRFCEAENAAEVLMGIAKEQMGRLQIVQFNLNGSVKREGEVRSKLQDCTDQLKAKESAIQKMESSSAELHDFLLAQTTSLKSSLRETENKYILSNSESFTLREKVNSLEEQLKESEFELQNADPTVERNQDQHNALCSELSEMENVVEDLKEKISKAESRAGSAEAKCTLLAQTNLELNEELGFLKGSDNNMDKVNLLEKQLRECDIQLQLAKASAEASQEQQNMLYSAIEDMENLIEDLKSKVSKSESRVENAEEKCVILSETNLELNEELSFLRARMECLEASLNQADDAKKRTAQDIVIRTKEIADLVMQVATERERLHKQICTLTKENKILVKTLWKTKNDASINMSQNGNGDNQEFLFSKHDLSTSAYTKASEESITESPDTSFKVDKSLKDAPVCETEEEPPFSTSKPETVRTIEAGQLNSKYIFMAILILVISMIAVYLFQQESCPF</sequence>
<dbReference type="InterPro" id="IPR039976">
    <property type="entry name" value="WIT1/WIT2"/>
</dbReference>
<keyword evidence="2" id="KW-1133">Transmembrane helix</keyword>
<keyword evidence="5" id="KW-1185">Reference proteome</keyword>
<dbReference type="OMA" id="TMHVATR"/>
<dbReference type="SUPFAM" id="SSF57997">
    <property type="entry name" value="Tropomyosin"/>
    <property type="match status" value="1"/>
</dbReference>
<name>A0A834ZI93_TETSI</name>
<dbReference type="PANTHER" id="PTHR35705">
    <property type="entry name" value="WPP DOMAIN-INTERACTING TAIL-ANCHORED PROTEIN 1"/>
    <property type="match status" value="1"/>
</dbReference>
<comment type="caution">
    <text evidence="4">The sequence shown here is derived from an EMBL/GenBank/DDBJ whole genome shotgun (WGS) entry which is preliminary data.</text>
</comment>
<feature type="domain" description="WIT1/2 N-terminal helical bundle" evidence="3">
    <location>
        <begin position="44"/>
        <end position="182"/>
    </location>
</feature>
<dbReference type="InterPro" id="IPR058610">
    <property type="entry name" value="WIT1_2_N"/>
</dbReference>
<evidence type="ECO:0000313" key="5">
    <source>
        <dbReference type="Proteomes" id="UP000655225"/>
    </source>
</evidence>
<evidence type="ECO:0000256" key="1">
    <source>
        <dbReference type="SAM" id="Coils"/>
    </source>
</evidence>
<accession>A0A834ZI93</accession>
<dbReference type="PANTHER" id="PTHR35705:SF1">
    <property type="entry name" value="WPP DOMAIN-INTERACTING TAIL-ANCHORED PROTEIN 1"/>
    <property type="match status" value="1"/>
</dbReference>
<keyword evidence="2" id="KW-0472">Membrane</keyword>
<feature type="coiled-coil region" evidence="1">
    <location>
        <begin position="113"/>
        <end position="164"/>
    </location>
</feature>
<reference evidence="4 5" key="1">
    <citation type="submission" date="2020-04" db="EMBL/GenBank/DDBJ databases">
        <title>Plant Genome Project.</title>
        <authorList>
            <person name="Zhang R.-G."/>
        </authorList>
    </citation>
    <scope>NUCLEOTIDE SEQUENCE [LARGE SCALE GENOMIC DNA]</scope>
    <source>
        <strain evidence="4">YNK0</strain>
        <tissue evidence="4">Leaf</tissue>
    </source>
</reference>
<gene>
    <name evidence="4" type="ORF">HHK36_007047</name>
</gene>
<dbReference type="EMBL" id="JABCRI010000004">
    <property type="protein sequence ID" value="KAF8407909.1"/>
    <property type="molecule type" value="Genomic_DNA"/>
</dbReference>
<proteinExistence type="predicted"/>
<organism evidence="4 5">
    <name type="scientific">Tetracentron sinense</name>
    <name type="common">Spur-leaf</name>
    <dbReference type="NCBI Taxonomy" id="13715"/>
    <lineage>
        <taxon>Eukaryota</taxon>
        <taxon>Viridiplantae</taxon>
        <taxon>Streptophyta</taxon>
        <taxon>Embryophyta</taxon>
        <taxon>Tracheophyta</taxon>
        <taxon>Spermatophyta</taxon>
        <taxon>Magnoliopsida</taxon>
        <taxon>Trochodendrales</taxon>
        <taxon>Trochodendraceae</taxon>
        <taxon>Tetracentron</taxon>
    </lineage>
</organism>